<organism evidence="1 2">
    <name type="scientific">Lacrimispora amygdalina</name>
    <dbReference type="NCBI Taxonomy" id="253257"/>
    <lineage>
        <taxon>Bacteria</taxon>
        <taxon>Bacillati</taxon>
        <taxon>Bacillota</taxon>
        <taxon>Clostridia</taxon>
        <taxon>Lachnospirales</taxon>
        <taxon>Lachnospiraceae</taxon>
        <taxon>Lacrimispora</taxon>
    </lineage>
</organism>
<dbReference type="OrthoDB" id="9799526at2"/>
<reference evidence="1 2" key="1">
    <citation type="submission" date="2018-07" db="EMBL/GenBank/DDBJ databases">
        <title>New species, Clostridium PI-S10-A1B.</title>
        <authorList>
            <person name="Krishna G."/>
            <person name="Summeta K."/>
            <person name="Shikha S."/>
            <person name="Prabhu P.B."/>
            <person name="Suresh K."/>
        </authorList>
    </citation>
    <scope>NUCLEOTIDE SEQUENCE [LARGE SCALE GENOMIC DNA]</scope>
    <source>
        <strain evidence="1 2">PI-S10-A1B</strain>
    </source>
</reference>
<sequence>MRLKKIIKDRKGGSTPLTVALILGLLLLICAVSEFFRLGIIVQGVRDGLQQAVITVVTTNYDEAYNGLREGYSGGYILSGDSWQENLDYDDVYYRLDNLLGTDEQDGYHIKRQAEGYEYRLSGLSVELSNAPLTPGNADNNLEADARITIEIPLSFGWGNLPPLQMELRTRSAYMPKF</sequence>
<dbReference type="EMBL" id="QOHO01000052">
    <property type="protein sequence ID" value="RFZ77812.1"/>
    <property type="molecule type" value="Genomic_DNA"/>
</dbReference>
<comment type="caution">
    <text evidence="1">The sequence shown here is derived from an EMBL/GenBank/DDBJ whole genome shotgun (WGS) entry which is preliminary data.</text>
</comment>
<evidence type="ECO:0000313" key="2">
    <source>
        <dbReference type="Proteomes" id="UP000260680"/>
    </source>
</evidence>
<name>A0A3E2NA10_9FIRM</name>
<dbReference type="AlphaFoldDB" id="A0A3E2NA10"/>
<evidence type="ECO:0000313" key="1">
    <source>
        <dbReference type="EMBL" id="RFZ77812.1"/>
    </source>
</evidence>
<proteinExistence type="predicted"/>
<gene>
    <name evidence="1" type="ORF">DS742_16290</name>
</gene>
<accession>A0A3E2NA10</accession>
<dbReference type="Proteomes" id="UP000260680">
    <property type="component" value="Unassembled WGS sequence"/>
</dbReference>
<dbReference type="RefSeq" id="WP_117418043.1">
    <property type="nucleotide sequence ID" value="NZ_QOHO01000052.1"/>
</dbReference>
<protein>
    <submittedName>
        <fullName evidence="1">Uncharacterized protein</fullName>
    </submittedName>
</protein>